<dbReference type="RefSeq" id="WP_230083551.1">
    <property type="nucleotide sequence ID" value="NZ_WLTZ01000003.1"/>
</dbReference>
<name>A0A346CLG9_9GAMM</name>
<dbReference type="PANTHER" id="PTHR43424:SF1">
    <property type="entry name" value="LOCUS PUTATIVE PROTEIN 1-RELATED"/>
    <property type="match status" value="1"/>
</dbReference>
<dbReference type="EMBL" id="MH444267">
    <property type="protein sequence ID" value="AXL96443.1"/>
    <property type="molecule type" value="Genomic_DNA"/>
</dbReference>
<evidence type="ECO:0000256" key="4">
    <source>
        <dbReference type="ARBA" id="ARBA00023136"/>
    </source>
</evidence>
<keyword evidence="2 5" id="KW-0812">Transmembrane</keyword>
<dbReference type="CDD" id="cd13128">
    <property type="entry name" value="MATE_Wzx_like"/>
    <property type="match status" value="1"/>
</dbReference>
<dbReference type="GO" id="GO:0016020">
    <property type="term" value="C:membrane"/>
    <property type="evidence" value="ECO:0007669"/>
    <property type="project" value="UniProtKB-SubCell"/>
</dbReference>
<gene>
    <name evidence="6" type="primary">wzx</name>
</gene>
<dbReference type="Pfam" id="PF01943">
    <property type="entry name" value="Polysacc_synt"/>
    <property type="match status" value="1"/>
</dbReference>
<evidence type="ECO:0000256" key="2">
    <source>
        <dbReference type="ARBA" id="ARBA00022692"/>
    </source>
</evidence>
<sequence>MQNILSKLKNNPRIYKIISNSGWLLFDKFIRMGLGLLVSVWVARYLGPSQYGELAYALAYLAFFQSISTLGMDSLIVRDIAKNKNIANEILGTAFILRASTGLICWIIALIGMGLLNGWSSQSFYITALAGATLVFQSADTVDLWFQSQSQNKRTVAVKLSAYIIANGIKVILILTKAPLLAFAAVITLETSAIACGLFYAYKKYPCTHLWNRTKQRAIILLHESWPFMVSGLSIVLYMRVDQLMIKNYLGDAELGIYAAALPLATLWQFLPMTLSVSLAPIVAQSKAQGDDQFYKTLGYIFRIFAILGWLICIPISILSYFIVNILFGETYIAGASVLSIIVFTNLFINMGVAQSLWIVNERKSKLSLYKTLMGAVVCVTANIILIPYYGIIGAAISAVLAQAVSAMLSNIILSKKILYLQCKSLLLIK</sequence>
<proteinExistence type="predicted"/>
<feature type="transmembrane region" description="Helical" evidence="5">
    <location>
        <begin position="218"/>
        <end position="238"/>
    </location>
</feature>
<organism evidence="6">
    <name type="scientific">Providencia rustigianii</name>
    <dbReference type="NCBI Taxonomy" id="158850"/>
    <lineage>
        <taxon>Bacteria</taxon>
        <taxon>Pseudomonadati</taxon>
        <taxon>Pseudomonadota</taxon>
        <taxon>Gammaproteobacteria</taxon>
        <taxon>Enterobacterales</taxon>
        <taxon>Morganellaceae</taxon>
        <taxon>Providencia</taxon>
    </lineage>
</organism>
<keyword evidence="4 5" id="KW-0472">Membrane</keyword>
<feature type="transmembrane region" description="Helical" evidence="5">
    <location>
        <begin position="95"/>
        <end position="116"/>
    </location>
</feature>
<feature type="transmembrane region" description="Helical" evidence="5">
    <location>
        <begin position="334"/>
        <end position="360"/>
    </location>
</feature>
<protein>
    <submittedName>
        <fullName evidence="6">O-antigen flippase</fullName>
    </submittedName>
</protein>
<dbReference type="InterPro" id="IPR002797">
    <property type="entry name" value="Polysacc_synth"/>
</dbReference>
<dbReference type="InterPro" id="IPR052556">
    <property type="entry name" value="PolySynth_Transporter"/>
</dbReference>
<dbReference type="PANTHER" id="PTHR43424">
    <property type="entry name" value="LOCUS PUTATIVE PROTEIN 1-RELATED"/>
    <property type="match status" value="1"/>
</dbReference>
<keyword evidence="3 5" id="KW-1133">Transmembrane helix</keyword>
<evidence type="ECO:0000256" key="5">
    <source>
        <dbReference type="SAM" id="Phobius"/>
    </source>
</evidence>
<reference evidence="6" key="1">
    <citation type="submission" date="2018-06" db="EMBL/GenBank/DDBJ databases">
        <title>Development of a Molecular Serotyping Scheme and a Multiplexed Luminex-Based Array for Providencia.</title>
        <authorList>
            <person name="Du Y."/>
            <person name="Liu B."/>
        </authorList>
    </citation>
    <scope>NUCLEOTIDE SEQUENCE</scope>
</reference>
<feature type="transmembrane region" description="Helical" evidence="5">
    <location>
        <begin position="304"/>
        <end position="328"/>
    </location>
</feature>
<dbReference type="AlphaFoldDB" id="A0A346CLG9"/>
<evidence type="ECO:0000256" key="1">
    <source>
        <dbReference type="ARBA" id="ARBA00004141"/>
    </source>
</evidence>
<feature type="transmembrane region" description="Helical" evidence="5">
    <location>
        <begin position="21"/>
        <end position="42"/>
    </location>
</feature>
<feature type="transmembrane region" description="Helical" evidence="5">
    <location>
        <begin position="258"/>
        <end position="283"/>
    </location>
</feature>
<feature type="transmembrane region" description="Helical" evidence="5">
    <location>
        <begin position="372"/>
        <end position="390"/>
    </location>
</feature>
<feature type="transmembrane region" description="Helical" evidence="5">
    <location>
        <begin position="54"/>
        <end position="75"/>
    </location>
</feature>
<evidence type="ECO:0000313" key="6">
    <source>
        <dbReference type="EMBL" id="AXL96443.1"/>
    </source>
</evidence>
<evidence type="ECO:0000256" key="3">
    <source>
        <dbReference type="ARBA" id="ARBA00022989"/>
    </source>
</evidence>
<feature type="transmembrane region" description="Helical" evidence="5">
    <location>
        <begin position="396"/>
        <end position="414"/>
    </location>
</feature>
<comment type="subcellular location">
    <subcellularLocation>
        <location evidence="1">Membrane</location>
        <topology evidence="1">Multi-pass membrane protein</topology>
    </subcellularLocation>
</comment>
<feature type="transmembrane region" description="Helical" evidence="5">
    <location>
        <begin position="181"/>
        <end position="202"/>
    </location>
</feature>
<accession>A0A346CLG9</accession>